<name>A0ABQ9M9H7_HEVBR</name>
<keyword evidence="2" id="KW-1185">Reference proteome</keyword>
<dbReference type="PANTHER" id="PTHR36069">
    <property type="entry name" value="EXPRESSED PROTEIN-RELATED"/>
    <property type="match status" value="1"/>
</dbReference>
<comment type="caution">
    <text evidence="1">The sequence shown here is derived from an EMBL/GenBank/DDBJ whole genome shotgun (WGS) entry which is preliminary data.</text>
</comment>
<reference evidence="1" key="1">
    <citation type="journal article" date="2023" name="Plant Biotechnol. J.">
        <title>Chromosome-level wild Hevea brasiliensis genome provides new tools for genomic-assisted breeding and valuable loci to elevate rubber yield.</title>
        <authorList>
            <person name="Cheng H."/>
            <person name="Song X."/>
            <person name="Hu Y."/>
            <person name="Wu T."/>
            <person name="Yang Q."/>
            <person name="An Z."/>
            <person name="Feng S."/>
            <person name="Deng Z."/>
            <person name="Wu W."/>
            <person name="Zeng X."/>
            <person name="Tu M."/>
            <person name="Wang X."/>
            <person name="Huang H."/>
        </authorList>
    </citation>
    <scope>NUCLEOTIDE SEQUENCE</scope>
    <source>
        <strain evidence="1">MT/VB/25A 57/8</strain>
    </source>
</reference>
<accession>A0ABQ9M9H7</accession>
<gene>
    <name evidence="1" type="ORF">P3X46_012078</name>
</gene>
<sequence length="115" mass="12464">MGESQPTNPLNQTDLQVAMDDMRTSSYHGFTAPKWGNNFVDDQCRGLSKAATKQDNILTSQFPSEILLTPLLHFPSGTQVSSGVPNKMLRITNSGRSGLSTNNARVVTPNVCLTP</sequence>
<dbReference type="PANTHER" id="PTHR36069:SF4">
    <property type="entry name" value="FASCICLIN-LIKE ARABINOGALACTAN FAMILY PROTEIN"/>
    <property type="match status" value="1"/>
</dbReference>
<evidence type="ECO:0000313" key="2">
    <source>
        <dbReference type="Proteomes" id="UP001174677"/>
    </source>
</evidence>
<proteinExistence type="predicted"/>
<organism evidence="1 2">
    <name type="scientific">Hevea brasiliensis</name>
    <name type="common">Para rubber tree</name>
    <name type="synonym">Siphonia brasiliensis</name>
    <dbReference type="NCBI Taxonomy" id="3981"/>
    <lineage>
        <taxon>Eukaryota</taxon>
        <taxon>Viridiplantae</taxon>
        <taxon>Streptophyta</taxon>
        <taxon>Embryophyta</taxon>
        <taxon>Tracheophyta</taxon>
        <taxon>Spermatophyta</taxon>
        <taxon>Magnoliopsida</taxon>
        <taxon>eudicotyledons</taxon>
        <taxon>Gunneridae</taxon>
        <taxon>Pentapetalae</taxon>
        <taxon>rosids</taxon>
        <taxon>fabids</taxon>
        <taxon>Malpighiales</taxon>
        <taxon>Euphorbiaceae</taxon>
        <taxon>Crotonoideae</taxon>
        <taxon>Micrandreae</taxon>
        <taxon>Hevea</taxon>
    </lineage>
</organism>
<dbReference type="InterPro" id="IPR053339">
    <property type="entry name" value="FAS1_domain_protein"/>
</dbReference>
<evidence type="ECO:0000313" key="1">
    <source>
        <dbReference type="EMBL" id="KAJ9176801.1"/>
    </source>
</evidence>
<dbReference type="Proteomes" id="UP001174677">
    <property type="component" value="Chromosome 7"/>
</dbReference>
<protein>
    <submittedName>
        <fullName evidence="1">Uncharacterized protein</fullName>
    </submittedName>
</protein>
<dbReference type="EMBL" id="JARPOI010000007">
    <property type="protein sequence ID" value="KAJ9176801.1"/>
    <property type="molecule type" value="Genomic_DNA"/>
</dbReference>